<sequence length="339" mass="38948">MEAAFLPEVFNKLDGPRYLSLSWSFSQRTSSLHSVSASLEMKKRRLSGKKKDIISDMPQSLIDTILMKLPIRDAVRTSILSTKWRFQWATMTQLVFDENCVPAPFTPQKLTNFVMACLFLHDGPIHKFKLFTPCIGCPLLESFEFSNDDQLALTVDAPNLKHLTVNGTFKDLYLKHTPLLAAITVDFFSETWEGDVFVKLPITFNHLKFIKVEGVNYKEMKEVSYVHHLLLQSPYLQELHISLSQAAPIGDAQFNAADLDLWDKEGLTDFKFMHLEIVKMWYVSNEYDKKFIKFVLGRSPMLQMMSISLDEGCTGKLSMVNEVLHFRRASPKVDINFFD</sequence>
<dbReference type="InterPro" id="IPR006566">
    <property type="entry name" value="FBD"/>
</dbReference>
<proteinExistence type="predicted"/>
<dbReference type="CDD" id="cd22160">
    <property type="entry name" value="F-box_AtFBL13-like"/>
    <property type="match status" value="1"/>
</dbReference>
<feature type="domain" description="FBD" evidence="1">
    <location>
        <begin position="268"/>
        <end position="338"/>
    </location>
</feature>
<dbReference type="InterPro" id="IPR036047">
    <property type="entry name" value="F-box-like_dom_sf"/>
</dbReference>
<dbReference type="SUPFAM" id="SSF81383">
    <property type="entry name" value="F-box domain"/>
    <property type="match status" value="1"/>
</dbReference>
<dbReference type="SMART" id="SM00579">
    <property type="entry name" value="FBD"/>
    <property type="match status" value="1"/>
</dbReference>
<dbReference type="Proteomes" id="UP001237642">
    <property type="component" value="Unassembled WGS sequence"/>
</dbReference>
<comment type="caution">
    <text evidence="2">The sequence shown here is derived from an EMBL/GenBank/DDBJ whole genome shotgun (WGS) entry which is preliminary data.</text>
</comment>
<dbReference type="AlphaFoldDB" id="A0AAD8MK65"/>
<organism evidence="2 3">
    <name type="scientific">Heracleum sosnowskyi</name>
    <dbReference type="NCBI Taxonomy" id="360622"/>
    <lineage>
        <taxon>Eukaryota</taxon>
        <taxon>Viridiplantae</taxon>
        <taxon>Streptophyta</taxon>
        <taxon>Embryophyta</taxon>
        <taxon>Tracheophyta</taxon>
        <taxon>Spermatophyta</taxon>
        <taxon>Magnoliopsida</taxon>
        <taxon>eudicotyledons</taxon>
        <taxon>Gunneridae</taxon>
        <taxon>Pentapetalae</taxon>
        <taxon>asterids</taxon>
        <taxon>campanulids</taxon>
        <taxon>Apiales</taxon>
        <taxon>Apiaceae</taxon>
        <taxon>Apioideae</taxon>
        <taxon>apioid superclade</taxon>
        <taxon>Tordylieae</taxon>
        <taxon>Tordyliinae</taxon>
        <taxon>Heracleum</taxon>
    </lineage>
</organism>
<keyword evidence="3" id="KW-1185">Reference proteome</keyword>
<dbReference type="EMBL" id="JAUIZM010000007">
    <property type="protein sequence ID" value="KAK1375078.1"/>
    <property type="molecule type" value="Genomic_DNA"/>
</dbReference>
<evidence type="ECO:0000313" key="2">
    <source>
        <dbReference type="EMBL" id="KAK1375078.1"/>
    </source>
</evidence>
<name>A0AAD8MK65_9APIA</name>
<protein>
    <recommendedName>
        <fullName evidence="1">FBD domain-containing protein</fullName>
    </recommendedName>
</protein>
<gene>
    <name evidence="2" type="ORF">POM88_031271</name>
</gene>
<reference evidence="2" key="1">
    <citation type="submission" date="2023-02" db="EMBL/GenBank/DDBJ databases">
        <title>Genome of toxic invasive species Heracleum sosnowskyi carries increased number of genes despite the absence of recent whole-genome duplications.</title>
        <authorList>
            <person name="Schelkunov M."/>
            <person name="Shtratnikova V."/>
            <person name="Makarenko M."/>
            <person name="Klepikova A."/>
            <person name="Omelchenko D."/>
            <person name="Novikova G."/>
            <person name="Obukhova E."/>
            <person name="Bogdanov V."/>
            <person name="Penin A."/>
            <person name="Logacheva M."/>
        </authorList>
    </citation>
    <scope>NUCLEOTIDE SEQUENCE</scope>
    <source>
        <strain evidence="2">Hsosn_3</strain>
        <tissue evidence="2">Leaf</tissue>
    </source>
</reference>
<accession>A0AAD8MK65</accession>
<dbReference type="InterPro" id="IPR053781">
    <property type="entry name" value="F-box_AtFBL13-like"/>
</dbReference>
<evidence type="ECO:0000259" key="1">
    <source>
        <dbReference type="SMART" id="SM00579"/>
    </source>
</evidence>
<dbReference type="Pfam" id="PF00646">
    <property type="entry name" value="F-box"/>
    <property type="match status" value="1"/>
</dbReference>
<dbReference type="PANTHER" id="PTHR31639">
    <property type="entry name" value="F-BOX PROTEIN-LIKE"/>
    <property type="match status" value="1"/>
</dbReference>
<reference evidence="2" key="2">
    <citation type="submission" date="2023-05" db="EMBL/GenBank/DDBJ databases">
        <authorList>
            <person name="Schelkunov M.I."/>
        </authorList>
    </citation>
    <scope>NUCLEOTIDE SEQUENCE</scope>
    <source>
        <strain evidence="2">Hsosn_3</strain>
        <tissue evidence="2">Leaf</tissue>
    </source>
</reference>
<dbReference type="PANTHER" id="PTHR31639:SF237">
    <property type="entry name" value="F-BOX DOMAIN-CONTAINING PROTEIN"/>
    <property type="match status" value="1"/>
</dbReference>
<evidence type="ECO:0000313" key="3">
    <source>
        <dbReference type="Proteomes" id="UP001237642"/>
    </source>
</evidence>
<dbReference type="InterPro" id="IPR001810">
    <property type="entry name" value="F-box_dom"/>
</dbReference>